<keyword evidence="2" id="KW-1185">Reference proteome</keyword>
<reference evidence="2" key="1">
    <citation type="submission" date="2016-06" db="EMBL/GenBank/DDBJ databases">
        <title>Parallel loss of symbiosis genes in relatives of nitrogen-fixing non-legume Parasponia.</title>
        <authorList>
            <person name="Van Velzen R."/>
            <person name="Holmer R."/>
            <person name="Bu F."/>
            <person name="Rutten L."/>
            <person name="Van Zeijl A."/>
            <person name="Liu W."/>
            <person name="Santuari L."/>
            <person name="Cao Q."/>
            <person name="Sharma T."/>
            <person name="Shen D."/>
            <person name="Roswanjaya Y."/>
            <person name="Wardhani T."/>
            <person name="Kalhor M.S."/>
            <person name="Jansen J."/>
            <person name="Van den Hoogen J."/>
            <person name="Gungor B."/>
            <person name="Hartog M."/>
            <person name="Hontelez J."/>
            <person name="Verver J."/>
            <person name="Yang W.-C."/>
            <person name="Schijlen E."/>
            <person name="Repin R."/>
            <person name="Schilthuizen M."/>
            <person name="Schranz E."/>
            <person name="Heidstra R."/>
            <person name="Miyata K."/>
            <person name="Fedorova E."/>
            <person name="Kohlen W."/>
            <person name="Bisseling T."/>
            <person name="Smit S."/>
            <person name="Geurts R."/>
        </authorList>
    </citation>
    <scope>NUCLEOTIDE SEQUENCE [LARGE SCALE GENOMIC DNA]</scope>
    <source>
        <strain evidence="2">cv. WU1-14</strain>
    </source>
</reference>
<dbReference type="Proteomes" id="UP000237105">
    <property type="component" value="Unassembled WGS sequence"/>
</dbReference>
<comment type="caution">
    <text evidence="1">The sequence shown here is derived from an EMBL/GenBank/DDBJ whole genome shotgun (WGS) entry which is preliminary data.</text>
</comment>
<sequence length="72" mass="8859">MKLFFFKKMMRIRWSNIRHLHIHKPLATTTKSGTYVELPALQFDDLKKQRRNLERSYWFQEPLLVLELRAQI</sequence>
<protein>
    <submittedName>
        <fullName evidence="1">Uncharacterized protein</fullName>
    </submittedName>
</protein>
<dbReference type="AlphaFoldDB" id="A0A2P5DFL4"/>
<accession>A0A2P5DFL4</accession>
<proteinExistence type="predicted"/>
<evidence type="ECO:0000313" key="2">
    <source>
        <dbReference type="Proteomes" id="UP000237105"/>
    </source>
</evidence>
<dbReference type="EMBL" id="JXTB01000041">
    <property type="protein sequence ID" value="PON72071.1"/>
    <property type="molecule type" value="Genomic_DNA"/>
</dbReference>
<evidence type="ECO:0000313" key="1">
    <source>
        <dbReference type="EMBL" id="PON72071.1"/>
    </source>
</evidence>
<name>A0A2P5DFL4_PARAD</name>
<gene>
    <name evidence="1" type="ORF">PanWU01x14_069130</name>
</gene>
<organism evidence="1 2">
    <name type="scientific">Parasponia andersonii</name>
    <name type="common">Sponia andersonii</name>
    <dbReference type="NCBI Taxonomy" id="3476"/>
    <lineage>
        <taxon>Eukaryota</taxon>
        <taxon>Viridiplantae</taxon>
        <taxon>Streptophyta</taxon>
        <taxon>Embryophyta</taxon>
        <taxon>Tracheophyta</taxon>
        <taxon>Spermatophyta</taxon>
        <taxon>Magnoliopsida</taxon>
        <taxon>eudicotyledons</taxon>
        <taxon>Gunneridae</taxon>
        <taxon>Pentapetalae</taxon>
        <taxon>rosids</taxon>
        <taxon>fabids</taxon>
        <taxon>Rosales</taxon>
        <taxon>Cannabaceae</taxon>
        <taxon>Parasponia</taxon>
    </lineage>
</organism>